<feature type="domain" description="FAD dependent oxidoreductase" evidence="3">
    <location>
        <begin position="344"/>
        <end position="400"/>
    </location>
</feature>
<dbReference type="PANTHER" id="PTHR13847:SF280">
    <property type="entry name" value="D-AMINO ACID DEHYDROGENASE"/>
    <property type="match status" value="1"/>
</dbReference>
<proteinExistence type="inferred from homology"/>
<dbReference type="AlphaFoldDB" id="A0A7Z2G8A0"/>
<dbReference type="EMBL" id="CP046910">
    <property type="protein sequence ID" value="QGZ56897.1"/>
    <property type="molecule type" value="Genomic_DNA"/>
</dbReference>
<dbReference type="GO" id="GO:0055130">
    <property type="term" value="P:D-alanine catabolic process"/>
    <property type="evidence" value="ECO:0007669"/>
    <property type="project" value="TreeGrafter"/>
</dbReference>
<dbReference type="Proteomes" id="UP000434209">
    <property type="component" value="Chromosome 2"/>
</dbReference>
<dbReference type="RefSeq" id="WP_158759849.1">
    <property type="nucleotide sequence ID" value="NZ_CP046910.1"/>
</dbReference>
<evidence type="ECO:0000256" key="2">
    <source>
        <dbReference type="ARBA" id="ARBA00023002"/>
    </source>
</evidence>
<name>A0A7Z2G8A0_9BURK</name>
<accession>A0A7Z2G8A0</accession>
<comment type="similarity">
    <text evidence="1">Belongs to the DadA oxidoreductase family.</text>
</comment>
<dbReference type="GO" id="GO:0008718">
    <property type="term" value="F:D-amino-acid dehydrogenase activity"/>
    <property type="evidence" value="ECO:0007669"/>
    <property type="project" value="TreeGrafter"/>
</dbReference>
<reference evidence="4 5" key="1">
    <citation type="submission" date="2019-12" db="EMBL/GenBank/DDBJ databases">
        <title>Paraburkholderia acidiphila 7Q-K02 sp. nov and Paraburkholderia acidisoli DHF22 sp. nov., two strains isolated from forest soil.</title>
        <authorList>
            <person name="Gao Z."/>
            <person name="Qiu L."/>
        </authorList>
    </citation>
    <scope>NUCLEOTIDE SEQUENCE [LARGE SCALE GENOMIC DNA]</scope>
    <source>
        <strain evidence="4 5">7Q-K02</strain>
    </source>
</reference>
<evidence type="ECO:0000313" key="5">
    <source>
        <dbReference type="Proteomes" id="UP000434209"/>
    </source>
</evidence>
<evidence type="ECO:0000256" key="1">
    <source>
        <dbReference type="ARBA" id="ARBA00009410"/>
    </source>
</evidence>
<dbReference type="PANTHER" id="PTHR13847">
    <property type="entry name" value="SARCOSINE DEHYDROGENASE-RELATED"/>
    <property type="match status" value="1"/>
</dbReference>
<evidence type="ECO:0000259" key="3">
    <source>
        <dbReference type="Pfam" id="PF01266"/>
    </source>
</evidence>
<keyword evidence="5" id="KW-1185">Reference proteome</keyword>
<keyword evidence="2" id="KW-0560">Oxidoreductase</keyword>
<dbReference type="SUPFAM" id="SSF51905">
    <property type="entry name" value="FAD/NAD(P)-binding domain"/>
    <property type="match status" value="1"/>
</dbReference>
<organism evidence="4 5">
    <name type="scientific">Paraburkholderia acidiphila</name>
    <dbReference type="NCBI Taxonomy" id="2571747"/>
    <lineage>
        <taxon>Bacteria</taxon>
        <taxon>Pseudomonadati</taxon>
        <taxon>Pseudomonadota</taxon>
        <taxon>Betaproteobacteria</taxon>
        <taxon>Burkholderiales</taxon>
        <taxon>Burkholderiaceae</taxon>
        <taxon>Paraburkholderia</taxon>
    </lineage>
</organism>
<dbReference type="Gene3D" id="3.50.50.60">
    <property type="entry name" value="FAD/NAD(P)-binding domain"/>
    <property type="match status" value="2"/>
</dbReference>
<dbReference type="InterPro" id="IPR036188">
    <property type="entry name" value="FAD/NAD-bd_sf"/>
</dbReference>
<protein>
    <submittedName>
        <fullName evidence="4">FAD-dependent oxidoreductase</fullName>
    </submittedName>
</protein>
<dbReference type="Gene3D" id="3.30.9.10">
    <property type="entry name" value="D-Amino Acid Oxidase, subunit A, domain 2"/>
    <property type="match status" value="2"/>
</dbReference>
<gene>
    <name evidence="4" type="ORF">FAZ97_18255</name>
</gene>
<dbReference type="KEGG" id="pacp:FAZ97_18255"/>
<dbReference type="OrthoDB" id="9815989at2"/>
<dbReference type="InterPro" id="IPR006076">
    <property type="entry name" value="FAD-dep_OxRdtase"/>
</dbReference>
<feature type="domain" description="FAD dependent oxidoreductase" evidence="3">
    <location>
        <begin position="8"/>
        <end position="287"/>
    </location>
</feature>
<evidence type="ECO:0000313" key="4">
    <source>
        <dbReference type="EMBL" id="QGZ56897.1"/>
    </source>
</evidence>
<dbReference type="GO" id="GO:0005737">
    <property type="term" value="C:cytoplasm"/>
    <property type="evidence" value="ECO:0007669"/>
    <property type="project" value="TreeGrafter"/>
</dbReference>
<sequence length="428" mass="45619">MELPKQVDVVVIGGGFVGTSTALVLAERGVRVALCEKGVIAGEASGRSMGYVDSQYADPEKLELIARSKAIWQSLNDRTGQDTGYRLTGLLAGLTTSEDRAGAEEWLTIVRGLEGAEGRMVTRQEIQRLFPGMEAPPEAGLFSPNDASVEPQWAAPAIATGAQRKGAKILQGCAVRGIETSGGAISGVITERGPIACKAVVLAGGAWSPMFAGSLGLSLVQFEIAMTMMSLTPVPGPTVSMSNPAYGIRRQVDGGYSFGVVDFAAPIVPKTFAHARELLPAIEFFWPLSHPGFSPSEFWRQLTMPTRWALDSPSPFEARRIMVPELCVGPTAHGLAQLRKDYTLFKAAQVREIWSGLISTTADNMPIISAIPEYPGLFVGSGFSYGLTMGPAAGEALADLAMGRTPSINLHPFRLDRFSDGSKLAFRT</sequence>
<dbReference type="Pfam" id="PF01266">
    <property type="entry name" value="DAO"/>
    <property type="match status" value="2"/>
</dbReference>
<dbReference type="GO" id="GO:0005886">
    <property type="term" value="C:plasma membrane"/>
    <property type="evidence" value="ECO:0007669"/>
    <property type="project" value="TreeGrafter"/>
</dbReference>